<dbReference type="EMBL" id="AP018365">
    <property type="protein sequence ID" value="BBB02318.1"/>
    <property type="molecule type" value="Genomic_DNA"/>
</dbReference>
<gene>
    <name evidence="2" type="ORF">RVR_10203</name>
</gene>
<proteinExistence type="predicted"/>
<dbReference type="InterPro" id="IPR050312">
    <property type="entry name" value="IolE/XylAMocC-like"/>
</dbReference>
<protein>
    <recommendedName>
        <fullName evidence="1">Xylose isomerase-like TIM barrel domain-containing protein</fullName>
    </recommendedName>
</protein>
<dbReference type="SUPFAM" id="SSF51658">
    <property type="entry name" value="Xylose isomerase-like"/>
    <property type="match status" value="1"/>
</dbReference>
<dbReference type="Proteomes" id="UP000595703">
    <property type="component" value="Chromosome"/>
</dbReference>
<organism evidence="2 3">
    <name type="scientific">Actinacidiphila reveromycinica</name>
    <dbReference type="NCBI Taxonomy" id="659352"/>
    <lineage>
        <taxon>Bacteria</taxon>
        <taxon>Bacillati</taxon>
        <taxon>Actinomycetota</taxon>
        <taxon>Actinomycetes</taxon>
        <taxon>Kitasatosporales</taxon>
        <taxon>Streptomycetaceae</taxon>
        <taxon>Actinacidiphila</taxon>
    </lineage>
</organism>
<dbReference type="PANTHER" id="PTHR12110">
    <property type="entry name" value="HYDROXYPYRUVATE ISOMERASE"/>
    <property type="match status" value="1"/>
</dbReference>
<feature type="domain" description="Xylose isomerase-like TIM barrel" evidence="1">
    <location>
        <begin position="22"/>
        <end position="271"/>
    </location>
</feature>
<dbReference type="InterPro" id="IPR013022">
    <property type="entry name" value="Xyl_isomerase-like_TIM-brl"/>
</dbReference>
<dbReference type="Pfam" id="PF01261">
    <property type="entry name" value="AP_endonuc_2"/>
    <property type="match status" value="1"/>
</dbReference>
<accession>A0A7U3V0L3</accession>
<dbReference type="Gene3D" id="3.20.20.150">
    <property type="entry name" value="Divalent-metal-dependent TIM barrel enzymes"/>
    <property type="match status" value="1"/>
</dbReference>
<reference evidence="2 3" key="1">
    <citation type="journal article" date="2010" name="J. Bacteriol.">
        <title>Biochemical characterization of a novel indole prenyltransferase from Streptomyces sp. SN-593.</title>
        <authorList>
            <person name="Takahashi S."/>
            <person name="Takagi H."/>
            <person name="Toyoda A."/>
            <person name="Uramoto M."/>
            <person name="Nogawa T."/>
            <person name="Ueki M."/>
            <person name="Sakaki Y."/>
            <person name="Osada H."/>
        </authorList>
    </citation>
    <scope>NUCLEOTIDE SEQUENCE [LARGE SCALE GENOMIC DNA]</scope>
    <source>
        <strain evidence="2 3">SN-593</strain>
    </source>
</reference>
<dbReference type="RefSeq" id="WP_202238258.1">
    <property type="nucleotide sequence ID" value="NZ_AP018365.1"/>
</dbReference>
<dbReference type="KEGG" id="arev:RVR_10203"/>
<reference evidence="2 3" key="3">
    <citation type="journal article" date="2011" name="Nat. Chem. Biol.">
        <title>Reveromycin A biosynthesis uses RevG and RevJ for stereospecific spiroacetal formation.</title>
        <authorList>
            <person name="Takahashi S."/>
            <person name="Toyoda A."/>
            <person name="Sekiyama Y."/>
            <person name="Takagi H."/>
            <person name="Nogawa T."/>
            <person name="Uramoto M."/>
            <person name="Suzuki R."/>
            <person name="Koshino H."/>
            <person name="Kumano T."/>
            <person name="Panthee S."/>
            <person name="Dairi T."/>
            <person name="Ishikawa J."/>
            <person name="Ikeda H."/>
            <person name="Sakaki Y."/>
            <person name="Osada H."/>
        </authorList>
    </citation>
    <scope>NUCLEOTIDE SEQUENCE [LARGE SCALE GENOMIC DNA]</scope>
    <source>
        <strain evidence="2 3">SN-593</strain>
    </source>
</reference>
<keyword evidence="3" id="KW-1185">Reference proteome</keyword>
<sequence length="364" mass="39541">MRLGSDALKLPDSAKHTAVEQLERAAEHGLAGLFFRTVLHLSPTLDPAELAEVRARADELGLYLEAGLGKVNPYNTAESPELRALGDGDTVAGFRRMMEAAAAIGITELWGETATIKPYEGRFAYDRFRTDVPWSDQLAATGRFLTTLAPIARDLGIHINLETHEEITTFELVRLVETAGPDTTGITFDTANVLQRAEDPVLAARRIAPYVRQTHIKDAALFRRPDGLAFQMRPVGDGCVDIAAILPILHAANPDLNLSLEVRDYGGAPHLPRRGADRRAAVSVYEPEWIAGHPDLTPGELAAYFHLVQRHEERVAAGEVPGHAEYAASSWALEDAWAYVHASLDHVRAAAAGHGIALDPAVRA</sequence>
<dbReference type="PANTHER" id="PTHR12110:SF53">
    <property type="entry name" value="BLR5974 PROTEIN"/>
    <property type="match status" value="1"/>
</dbReference>
<reference evidence="2 3" key="2">
    <citation type="journal article" date="2011" name="J. Antibiot.">
        <title>Furaquinocins I and J: novel polyketide isoprenoid hybrid compounds from Streptomyces reveromyceticus SN-593.</title>
        <authorList>
            <person name="Panthee S."/>
            <person name="Takahashi S."/>
            <person name="Takagi H."/>
            <person name="Nogawa T."/>
            <person name="Oowada E."/>
            <person name="Uramoto M."/>
            <person name="Osada H."/>
        </authorList>
    </citation>
    <scope>NUCLEOTIDE SEQUENCE [LARGE SCALE GENOMIC DNA]</scope>
    <source>
        <strain evidence="2 3">SN-593</strain>
    </source>
</reference>
<evidence type="ECO:0000313" key="2">
    <source>
        <dbReference type="EMBL" id="BBB02318.1"/>
    </source>
</evidence>
<name>A0A7U3V0L3_9ACTN</name>
<evidence type="ECO:0000313" key="3">
    <source>
        <dbReference type="Proteomes" id="UP000595703"/>
    </source>
</evidence>
<evidence type="ECO:0000259" key="1">
    <source>
        <dbReference type="Pfam" id="PF01261"/>
    </source>
</evidence>
<dbReference type="AlphaFoldDB" id="A0A7U3V0L3"/>
<reference evidence="2 3" key="4">
    <citation type="journal article" date="2020" name="Sci. Rep.">
        <title>beta-carboline chemical signals induce reveromycin production through a LuxR family regulator in Streptomyces sp. SN-593.</title>
        <authorList>
            <person name="Panthee S."/>
            <person name="Kito N."/>
            <person name="Hayashi T."/>
            <person name="Shimizu T."/>
            <person name="Ishikawa J."/>
            <person name="Hamamoto H."/>
            <person name="Osada H."/>
            <person name="Takahashi S."/>
        </authorList>
    </citation>
    <scope>NUCLEOTIDE SEQUENCE [LARGE SCALE GENOMIC DNA]</scope>
    <source>
        <strain evidence="2 3">SN-593</strain>
    </source>
</reference>
<dbReference type="InterPro" id="IPR036237">
    <property type="entry name" value="Xyl_isomerase-like_sf"/>
</dbReference>